<dbReference type="InterPro" id="IPR036291">
    <property type="entry name" value="NAD(P)-bd_dom_sf"/>
</dbReference>
<accession>A0ABT2GTX2</accession>
<sequence>MSTFLILGGTGKTGRRLAQQLRIAGHAPRLASRGPRGDVVFDWRNPSTYPEALRGVEGVFVVGPGSATDWTPQLTEFLRVADAAGVARVVLLSARGVEFLPTGIVARAEDALRSGPVPSTILRPSHFAQNFTEAMFVPVDGRVIAPVGDGAEPFIDVADIAEVAAVVLADDGFDGEVLELSGPEAITFDQAVGALNAVTGHSVVFVDESDDDHIARLRAAGTPEAYVTWRMAMLRGIRSGADARVSDGVQRALHRAPTSFADWAAREAA</sequence>
<reference evidence="2" key="1">
    <citation type="submission" date="2022-08" db="EMBL/GenBank/DDBJ databases">
        <authorList>
            <person name="Deng Y."/>
            <person name="Han X.-F."/>
            <person name="Zhang Y.-Q."/>
        </authorList>
    </citation>
    <scope>NUCLEOTIDE SEQUENCE</scope>
    <source>
        <strain evidence="2">CPCC 205763</strain>
    </source>
</reference>
<dbReference type="RefSeq" id="WP_259509154.1">
    <property type="nucleotide sequence ID" value="NZ_JANLCM010000002.1"/>
</dbReference>
<dbReference type="SUPFAM" id="SSF51735">
    <property type="entry name" value="NAD(P)-binding Rossmann-fold domains"/>
    <property type="match status" value="1"/>
</dbReference>
<comment type="caution">
    <text evidence="2">The sequence shown here is derived from an EMBL/GenBank/DDBJ whole genome shotgun (WGS) entry which is preliminary data.</text>
</comment>
<gene>
    <name evidence="2" type="ORF">N1027_16155</name>
</gene>
<evidence type="ECO:0000259" key="1">
    <source>
        <dbReference type="Pfam" id="PF13460"/>
    </source>
</evidence>
<dbReference type="PANTHER" id="PTHR43162">
    <property type="match status" value="1"/>
</dbReference>
<name>A0ABT2GTX2_9MICO</name>
<organism evidence="2 3">
    <name type="scientific">Herbiconiux aconitum</name>
    <dbReference type="NCBI Taxonomy" id="2970913"/>
    <lineage>
        <taxon>Bacteria</taxon>
        <taxon>Bacillati</taxon>
        <taxon>Actinomycetota</taxon>
        <taxon>Actinomycetes</taxon>
        <taxon>Micrococcales</taxon>
        <taxon>Microbacteriaceae</taxon>
        <taxon>Herbiconiux</taxon>
    </lineage>
</organism>
<proteinExistence type="predicted"/>
<dbReference type="EMBL" id="JANLCM010000002">
    <property type="protein sequence ID" value="MCS5719666.1"/>
    <property type="molecule type" value="Genomic_DNA"/>
</dbReference>
<dbReference type="Pfam" id="PF13460">
    <property type="entry name" value="NAD_binding_10"/>
    <property type="match status" value="1"/>
</dbReference>
<protein>
    <submittedName>
        <fullName evidence="2">NAD(P)H-binding protein</fullName>
    </submittedName>
</protein>
<dbReference type="PANTHER" id="PTHR43162:SF1">
    <property type="entry name" value="PRESTALK A DIFFERENTIATION PROTEIN A"/>
    <property type="match status" value="1"/>
</dbReference>
<dbReference type="Gene3D" id="3.90.25.10">
    <property type="entry name" value="UDP-galactose 4-epimerase, domain 1"/>
    <property type="match status" value="1"/>
</dbReference>
<evidence type="ECO:0000313" key="2">
    <source>
        <dbReference type="EMBL" id="MCS5719666.1"/>
    </source>
</evidence>
<feature type="domain" description="NAD(P)-binding" evidence="1">
    <location>
        <begin position="8"/>
        <end position="170"/>
    </location>
</feature>
<keyword evidence="3" id="KW-1185">Reference proteome</keyword>
<dbReference type="Proteomes" id="UP001165584">
    <property type="component" value="Unassembled WGS sequence"/>
</dbReference>
<dbReference type="Gene3D" id="3.40.50.720">
    <property type="entry name" value="NAD(P)-binding Rossmann-like Domain"/>
    <property type="match status" value="1"/>
</dbReference>
<dbReference type="InterPro" id="IPR016040">
    <property type="entry name" value="NAD(P)-bd_dom"/>
</dbReference>
<evidence type="ECO:0000313" key="3">
    <source>
        <dbReference type="Proteomes" id="UP001165584"/>
    </source>
</evidence>
<dbReference type="InterPro" id="IPR051604">
    <property type="entry name" value="Ergot_Alk_Oxidoreductase"/>
</dbReference>